<keyword evidence="2" id="KW-0614">Plasmid</keyword>
<feature type="signal peptide" evidence="1">
    <location>
        <begin position="1"/>
        <end position="19"/>
    </location>
</feature>
<accession>Q11AT0</accession>
<dbReference type="AlphaFoldDB" id="Q11AT0"/>
<protein>
    <recommendedName>
        <fullName evidence="3">Tripartite tricarboxylate transporter substrate binding protein</fullName>
    </recommendedName>
</protein>
<dbReference type="HOGENOM" id="CLU_2615567_0_0_5"/>
<geneLocation type="plasmid" evidence="2">
    <name>2</name>
</geneLocation>
<name>Q11AT0_CHESB</name>
<evidence type="ECO:0000256" key="1">
    <source>
        <dbReference type="SAM" id="SignalP"/>
    </source>
</evidence>
<evidence type="ECO:0000313" key="2">
    <source>
        <dbReference type="EMBL" id="ABG65495.1"/>
    </source>
</evidence>
<feature type="chain" id="PRO_5004179967" description="Tripartite tricarboxylate transporter substrate binding protein" evidence="1">
    <location>
        <begin position="20"/>
        <end position="78"/>
    </location>
</feature>
<dbReference type="KEGG" id="mes:Meso_4467"/>
<gene>
    <name evidence="2" type="ordered locus">Meso_4467</name>
</gene>
<organism evidence="2">
    <name type="scientific">Chelativorans sp. (strain BNC1)</name>
    <dbReference type="NCBI Taxonomy" id="266779"/>
    <lineage>
        <taxon>Bacteria</taxon>
        <taxon>Pseudomonadati</taxon>
        <taxon>Pseudomonadota</taxon>
        <taxon>Alphaproteobacteria</taxon>
        <taxon>Hyphomicrobiales</taxon>
        <taxon>Phyllobacteriaceae</taxon>
        <taxon>Chelativorans</taxon>
    </lineage>
</organism>
<sequence precursor="true">MAATLAFATAALFSNPVLAQIDWPTRTVNVIIGASPGGDTGSAGEKITAPLGNRIQVAGIAYGAIQDYHTSGETVVLG</sequence>
<dbReference type="EMBL" id="CP000391">
    <property type="protein sequence ID" value="ABG65495.1"/>
    <property type="molecule type" value="Genomic_DNA"/>
</dbReference>
<reference evidence="2" key="1">
    <citation type="submission" date="2006-06" db="EMBL/GenBank/DDBJ databases">
        <title>Complete sequence of Plasmid 2 of Chelativorans sp. BNC1.</title>
        <authorList>
            <consortium name="US DOE Joint Genome Institute"/>
            <person name="Copeland A."/>
            <person name="Lucas S."/>
            <person name="Lapidus A."/>
            <person name="Barry K."/>
            <person name="Detter J.C."/>
            <person name="Glavina del Rio T."/>
            <person name="Hammon N."/>
            <person name="Israni S."/>
            <person name="Dalin E."/>
            <person name="Tice H."/>
            <person name="Pitluck S."/>
            <person name="Chertkov O."/>
            <person name="Brettin T."/>
            <person name="Bruce D."/>
            <person name="Han C."/>
            <person name="Tapia R."/>
            <person name="Gilna P."/>
            <person name="Schmutz J."/>
            <person name="Larimer F."/>
            <person name="Land M."/>
            <person name="Hauser L."/>
            <person name="Kyrpides N."/>
            <person name="Mikhailova N."/>
            <person name="Richardson P."/>
        </authorList>
    </citation>
    <scope>NUCLEOTIDE SEQUENCE</scope>
    <source>
        <strain evidence="2">BNC1</strain>
        <plasmid evidence="2">2</plasmid>
    </source>
</reference>
<keyword evidence="1" id="KW-0732">Signal</keyword>
<proteinExistence type="predicted"/>
<dbReference type="OrthoDB" id="8970543at2"/>
<evidence type="ECO:0008006" key="3">
    <source>
        <dbReference type="Google" id="ProtNLM"/>
    </source>
</evidence>